<protein>
    <recommendedName>
        <fullName evidence="3">Ankyrin repeat protein</fullName>
    </recommendedName>
</protein>
<dbReference type="Gene3D" id="1.25.40.20">
    <property type="entry name" value="Ankyrin repeat-containing domain"/>
    <property type="match status" value="1"/>
</dbReference>
<dbReference type="InterPro" id="IPR002110">
    <property type="entry name" value="Ankyrin_rpt"/>
</dbReference>
<dbReference type="SMART" id="SM00248">
    <property type="entry name" value="ANK"/>
    <property type="match status" value="4"/>
</dbReference>
<accession>A0ABR4GMS6</accession>
<evidence type="ECO:0008006" key="3">
    <source>
        <dbReference type="Google" id="ProtNLM"/>
    </source>
</evidence>
<dbReference type="SUPFAM" id="SSF48403">
    <property type="entry name" value="Ankyrin repeat"/>
    <property type="match status" value="1"/>
</dbReference>
<evidence type="ECO:0000313" key="2">
    <source>
        <dbReference type="Proteomes" id="UP001610563"/>
    </source>
</evidence>
<dbReference type="Proteomes" id="UP001610563">
    <property type="component" value="Unassembled WGS sequence"/>
</dbReference>
<evidence type="ECO:0000313" key="1">
    <source>
        <dbReference type="EMBL" id="KAL2800375.1"/>
    </source>
</evidence>
<dbReference type="InterPro" id="IPR036770">
    <property type="entry name" value="Ankyrin_rpt-contain_sf"/>
</dbReference>
<proteinExistence type="predicted"/>
<reference evidence="1 2" key="1">
    <citation type="submission" date="2024-07" db="EMBL/GenBank/DDBJ databases">
        <title>Section-level genome sequencing and comparative genomics of Aspergillus sections Usti and Cavernicolus.</title>
        <authorList>
            <consortium name="Lawrence Berkeley National Laboratory"/>
            <person name="Nybo J.L."/>
            <person name="Vesth T.C."/>
            <person name="Theobald S."/>
            <person name="Frisvad J.C."/>
            <person name="Larsen T.O."/>
            <person name="Kjaerboelling I."/>
            <person name="Rothschild-Mancinelli K."/>
            <person name="Lyhne E.K."/>
            <person name="Kogle M.E."/>
            <person name="Barry K."/>
            <person name="Clum A."/>
            <person name="Na H."/>
            <person name="Ledsgaard L."/>
            <person name="Lin J."/>
            <person name="Lipzen A."/>
            <person name="Kuo A."/>
            <person name="Riley R."/>
            <person name="Mondo S."/>
            <person name="Labutti K."/>
            <person name="Haridas S."/>
            <person name="Pangalinan J."/>
            <person name="Salamov A.A."/>
            <person name="Simmons B.A."/>
            <person name="Magnuson J.K."/>
            <person name="Chen J."/>
            <person name="Drula E."/>
            <person name="Henrissat B."/>
            <person name="Wiebenga A."/>
            <person name="Lubbers R.J."/>
            <person name="Gomes A.C."/>
            <person name="Makela M.R."/>
            <person name="Stajich J."/>
            <person name="Grigoriev I.V."/>
            <person name="Mortensen U.H."/>
            <person name="De Vries R.P."/>
            <person name="Baker S.E."/>
            <person name="Andersen M.R."/>
        </authorList>
    </citation>
    <scope>NUCLEOTIDE SEQUENCE [LARGE SCALE GENOMIC DNA]</scope>
    <source>
        <strain evidence="1 2">CBS 209.92</strain>
    </source>
</reference>
<gene>
    <name evidence="1" type="ORF">BJX66DRAFT_332514</name>
</gene>
<keyword evidence="2" id="KW-1185">Reference proteome</keyword>
<sequence length="315" mass="34790">MSEGILPFDIPHQILAPFARQDPYEVTRPDWMAIVNLLCHMLAYAPLRMCNSGKGLAAVRRAVADYVAREASRRIVQDDGSTAPTWSGTVYPARDQAVFLTGLPATDALLLDLESCINAAGERGYFEFLRLCLDAGLESEAPLALRSAIQADQYGWVDYTGFCDQHPIVDRLLSRGASAEIRLRMPISNPSHSSSPVSYTAYHDNAAMTKVLLKREVSPEHNAAFRCPITWVVTNGNVELARMFITSGVDLRPRPEGGDWPPALAIRAGNMEMVKLLLEHGGIPEDSGEIGRLYSEAERFGRVEFQAVSTRDERI</sequence>
<name>A0ABR4GMS6_9EURO</name>
<comment type="caution">
    <text evidence="1">The sequence shown here is derived from an EMBL/GenBank/DDBJ whole genome shotgun (WGS) entry which is preliminary data.</text>
</comment>
<dbReference type="EMBL" id="JBFTWV010000004">
    <property type="protein sequence ID" value="KAL2800375.1"/>
    <property type="molecule type" value="Genomic_DNA"/>
</dbReference>
<organism evidence="1 2">
    <name type="scientific">Aspergillus keveii</name>
    <dbReference type="NCBI Taxonomy" id="714993"/>
    <lineage>
        <taxon>Eukaryota</taxon>
        <taxon>Fungi</taxon>
        <taxon>Dikarya</taxon>
        <taxon>Ascomycota</taxon>
        <taxon>Pezizomycotina</taxon>
        <taxon>Eurotiomycetes</taxon>
        <taxon>Eurotiomycetidae</taxon>
        <taxon>Eurotiales</taxon>
        <taxon>Aspergillaceae</taxon>
        <taxon>Aspergillus</taxon>
        <taxon>Aspergillus subgen. Nidulantes</taxon>
    </lineage>
</organism>